<keyword evidence="1" id="KW-1133">Transmembrane helix</keyword>
<evidence type="ECO:0008006" key="4">
    <source>
        <dbReference type="Google" id="ProtNLM"/>
    </source>
</evidence>
<reference evidence="2 3" key="1">
    <citation type="journal article" date="2019" name="Nat. Med.">
        <title>A library of human gut bacterial isolates paired with longitudinal multiomics data enables mechanistic microbiome research.</title>
        <authorList>
            <person name="Poyet M."/>
            <person name="Groussin M."/>
            <person name="Gibbons S.M."/>
            <person name="Avila-Pacheco J."/>
            <person name="Jiang X."/>
            <person name="Kearney S.M."/>
            <person name="Perrotta A.R."/>
            <person name="Berdy B."/>
            <person name="Zhao S."/>
            <person name="Lieberman T.D."/>
            <person name="Swanson P.K."/>
            <person name="Smith M."/>
            <person name="Roesemann S."/>
            <person name="Alexander J.E."/>
            <person name="Rich S.A."/>
            <person name="Livny J."/>
            <person name="Vlamakis H."/>
            <person name="Clish C."/>
            <person name="Bullock K."/>
            <person name="Deik A."/>
            <person name="Scott J."/>
            <person name="Pierce K.A."/>
            <person name="Xavier R.J."/>
            <person name="Alm E.J."/>
        </authorList>
    </citation>
    <scope>NUCLEOTIDE SEQUENCE [LARGE SCALE GENOMIC DNA]</scope>
    <source>
        <strain evidence="2 3">BIOML-A10</strain>
    </source>
</reference>
<dbReference type="EMBL" id="VWMK01000051">
    <property type="protein sequence ID" value="KAA3756303.1"/>
    <property type="molecule type" value="Genomic_DNA"/>
</dbReference>
<dbReference type="RefSeq" id="WP_007480491.1">
    <property type="nucleotide sequence ID" value="NZ_CP083674.1"/>
</dbReference>
<dbReference type="Proteomes" id="UP000422221">
    <property type="component" value="Unassembled WGS sequence"/>
</dbReference>
<feature type="transmembrane region" description="Helical" evidence="1">
    <location>
        <begin position="116"/>
        <end position="135"/>
    </location>
</feature>
<accession>A0A7J4XBU3</accession>
<keyword evidence="1" id="KW-0472">Membrane</keyword>
<sequence>MKLFVKLIFVANFLFLGGGFLIAFFQFIAYNGFGDIFEYVKPEQLETHVKIDSIKETKTIFYKYVVNQKVYESKQSVYIPSIAECDFYENSVYYNKKIPFLSYVGTKELKLNSPESGMVVFGFFFLFIFLIYRYADMDKWIGIYTRGEYKSSRKK</sequence>
<name>A0A7J4XBU3_9BACE</name>
<evidence type="ECO:0000313" key="3">
    <source>
        <dbReference type="Proteomes" id="UP000422221"/>
    </source>
</evidence>
<evidence type="ECO:0000313" key="2">
    <source>
        <dbReference type="EMBL" id="KAA3756303.1"/>
    </source>
</evidence>
<proteinExistence type="predicted"/>
<organism evidence="2 3">
    <name type="scientific">Bacteroides salyersiae</name>
    <dbReference type="NCBI Taxonomy" id="291644"/>
    <lineage>
        <taxon>Bacteria</taxon>
        <taxon>Pseudomonadati</taxon>
        <taxon>Bacteroidota</taxon>
        <taxon>Bacteroidia</taxon>
        <taxon>Bacteroidales</taxon>
        <taxon>Bacteroidaceae</taxon>
        <taxon>Bacteroides</taxon>
    </lineage>
</organism>
<gene>
    <name evidence="2" type="ORF">F3F73_23540</name>
</gene>
<dbReference type="AlphaFoldDB" id="A0A7J4XBU3"/>
<protein>
    <recommendedName>
        <fullName evidence="4">DUF3592 domain-containing protein</fullName>
    </recommendedName>
</protein>
<keyword evidence="1" id="KW-0812">Transmembrane</keyword>
<evidence type="ECO:0000256" key="1">
    <source>
        <dbReference type="SAM" id="Phobius"/>
    </source>
</evidence>
<comment type="caution">
    <text evidence="2">The sequence shown here is derived from an EMBL/GenBank/DDBJ whole genome shotgun (WGS) entry which is preliminary data.</text>
</comment>
<feature type="transmembrane region" description="Helical" evidence="1">
    <location>
        <begin position="7"/>
        <end position="29"/>
    </location>
</feature>